<protein>
    <submittedName>
        <fullName evidence="13">TonB-dependent receptor</fullName>
    </submittedName>
</protein>
<evidence type="ECO:0000256" key="3">
    <source>
        <dbReference type="ARBA" id="ARBA00022452"/>
    </source>
</evidence>
<keyword evidence="14" id="KW-1185">Reference proteome</keyword>
<dbReference type="EMBL" id="BAAAZC010000029">
    <property type="protein sequence ID" value="GAA3987328.1"/>
    <property type="molecule type" value="Genomic_DNA"/>
</dbReference>
<dbReference type="InterPro" id="IPR036942">
    <property type="entry name" value="Beta-barrel_TonB_sf"/>
</dbReference>
<feature type="domain" description="TonB-dependent receptor plug" evidence="12">
    <location>
        <begin position="121"/>
        <end position="230"/>
    </location>
</feature>
<keyword evidence="4 8" id="KW-0812">Transmembrane</keyword>
<dbReference type="Proteomes" id="UP001500742">
    <property type="component" value="Unassembled WGS sequence"/>
</dbReference>
<evidence type="ECO:0000256" key="4">
    <source>
        <dbReference type="ARBA" id="ARBA00022692"/>
    </source>
</evidence>
<evidence type="ECO:0000256" key="5">
    <source>
        <dbReference type="ARBA" id="ARBA00023077"/>
    </source>
</evidence>
<keyword evidence="13" id="KW-0675">Receptor</keyword>
<comment type="caution">
    <text evidence="13">The sequence shown here is derived from an EMBL/GenBank/DDBJ whole genome shotgun (WGS) entry which is preliminary data.</text>
</comment>
<dbReference type="Pfam" id="PF00593">
    <property type="entry name" value="TonB_dep_Rec_b-barrel"/>
    <property type="match status" value="1"/>
</dbReference>
<keyword evidence="2 8" id="KW-0813">Transport</keyword>
<evidence type="ECO:0000256" key="9">
    <source>
        <dbReference type="RuleBase" id="RU003357"/>
    </source>
</evidence>
<dbReference type="Gene3D" id="2.170.130.10">
    <property type="entry name" value="TonB-dependent receptor, plug domain"/>
    <property type="match status" value="1"/>
</dbReference>
<feature type="domain" description="TonB-dependent receptor-like beta-barrel" evidence="11">
    <location>
        <begin position="391"/>
        <end position="938"/>
    </location>
</feature>
<dbReference type="SUPFAM" id="SSF56935">
    <property type="entry name" value="Porins"/>
    <property type="match status" value="1"/>
</dbReference>
<sequence>MQLKNLLKVSCFAIFYFFALSAQAQNKVITGKVTDSQDGSALPGVSILVKGTNFGTNTSGTGEFKISVLAGSNTIVVSFIGYVSQQIDITGKTSVDIKLVGSATALSEVQVVSVGYGSTRKKDLTGAVSNIGAKDFNQGAIINPLQQIQGKVAGVVIIEGSGDPNQNVSIRLRGQTSISGDQSPLFVVDGVQLNDPSQFQNIAPSDIEAYDVLKDASATAIYGSRGANGVIIVTTKKGKAGRAEVTYNGYISMAKQANYFDLLNTAEYLATPQAKANPQTLQGESNDVNTDWQKAISRTATVQSHNLAISGGTGSFNYRASLNYQNQEGIIINSGKQQLGLRFNAQQKALNDKLDIQFGLSNVNTNRSLTNQSSIGYVFNALPTIPVRLANGAYNDFGAGYNAYNPVEYLAETYNKHNEYLTNINATANYNILPELKIGVTGSTVRNNVQTHYFQPSFTAQNSVSQANDYNYNTNSYSGDIHASYDKKFGKHSISVVAVAEKDVFYYDYFFAAAQNLLVPEGLDNNLGTGISPVSVPIGSYKEEYQLSSLLGRVNYNYDSRFYATVSVRNDRSSKFGANFQSAYFPAVALSYRLKRDLLKNVEWVDDFKLRAGFGETGNQSPIGDYSSLALVAPGNRYYDGATGNYPSSYAPNQNANPYLKWETRVGRNVGVDFSLFNDRLTGDINYYNDKTKNLLFYSTVATPPNLVGQTFANVGAMTNKGLEIALTGNILTGSGLTWTASGNINFVKTRIANLSGTLADGQKVNTSFLEVGYAQGQGLSSTAITRFVPGYAPYVFRLYHYTGVDSKGVEQFDGKTLAEYTGNIAPYHYIDPSPKFNYGFSSNFGYKQWSLGFFFRGVYGTKIFNNTLLDYETVTRLPQTNTTRAALTNGVTSAPTASDRWLEGASYLRLDNASIGYTFKNVKGLNSLKVYVAANNLFIITKYRGLDPEVDTAPNNNPNQNYVDADYGGYAYYPKTRTFTFGASVSFK</sequence>
<dbReference type="Pfam" id="PF13715">
    <property type="entry name" value="CarbopepD_reg_2"/>
    <property type="match status" value="1"/>
</dbReference>
<dbReference type="Gene3D" id="2.40.170.20">
    <property type="entry name" value="TonB-dependent receptor, beta-barrel domain"/>
    <property type="match status" value="1"/>
</dbReference>
<keyword evidence="7 8" id="KW-0998">Cell outer membrane</keyword>
<evidence type="ECO:0000259" key="11">
    <source>
        <dbReference type="Pfam" id="PF00593"/>
    </source>
</evidence>
<dbReference type="InterPro" id="IPR023997">
    <property type="entry name" value="TonB-dep_OMP_SusC/RagA_CS"/>
</dbReference>
<gene>
    <name evidence="13" type="ORF">GCM10022210_44930</name>
</gene>
<evidence type="ECO:0000313" key="14">
    <source>
        <dbReference type="Proteomes" id="UP001500742"/>
    </source>
</evidence>
<dbReference type="InterPro" id="IPR008969">
    <property type="entry name" value="CarboxyPept-like_regulatory"/>
</dbReference>
<dbReference type="Gene3D" id="2.60.40.1120">
    <property type="entry name" value="Carboxypeptidase-like, regulatory domain"/>
    <property type="match status" value="1"/>
</dbReference>
<feature type="chain" id="PRO_5047319314" evidence="10">
    <location>
        <begin position="25"/>
        <end position="989"/>
    </location>
</feature>
<dbReference type="InterPro" id="IPR039426">
    <property type="entry name" value="TonB-dep_rcpt-like"/>
</dbReference>
<dbReference type="SUPFAM" id="SSF49464">
    <property type="entry name" value="Carboxypeptidase regulatory domain-like"/>
    <property type="match status" value="1"/>
</dbReference>
<evidence type="ECO:0000256" key="6">
    <source>
        <dbReference type="ARBA" id="ARBA00023136"/>
    </source>
</evidence>
<dbReference type="RefSeq" id="WP_259093964.1">
    <property type="nucleotide sequence ID" value="NZ_BAAAZC010000029.1"/>
</dbReference>
<keyword evidence="6 8" id="KW-0472">Membrane</keyword>
<evidence type="ECO:0000256" key="10">
    <source>
        <dbReference type="SAM" id="SignalP"/>
    </source>
</evidence>
<dbReference type="InterPro" id="IPR012910">
    <property type="entry name" value="Plug_dom"/>
</dbReference>
<dbReference type="InterPro" id="IPR023996">
    <property type="entry name" value="TonB-dep_OMP_SusC/RagA"/>
</dbReference>
<name>A0ABP7QSZ6_9SPHI</name>
<comment type="similarity">
    <text evidence="8 9">Belongs to the TonB-dependent receptor family.</text>
</comment>
<dbReference type="NCBIfam" id="TIGR04056">
    <property type="entry name" value="OMP_RagA_SusC"/>
    <property type="match status" value="1"/>
</dbReference>
<keyword evidence="5 9" id="KW-0798">TonB box</keyword>
<accession>A0ABP7QSZ6</accession>
<dbReference type="NCBIfam" id="TIGR04057">
    <property type="entry name" value="SusC_RagA_signa"/>
    <property type="match status" value="1"/>
</dbReference>
<evidence type="ECO:0000256" key="7">
    <source>
        <dbReference type="ARBA" id="ARBA00023237"/>
    </source>
</evidence>
<dbReference type="InterPro" id="IPR037066">
    <property type="entry name" value="Plug_dom_sf"/>
</dbReference>
<keyword evidence="3 8" id="KW-1134">Transmembrane beta strand</keyword>
<proteinExistence type="inferred from homology"/>
<feature type="signal peptide" evidence="10">
    <location>
        <begin position="1"/>
        <end position="24"/>
    </location>
</feature>
<comment type="subcellular location">
    <subcellularLocation>
        <location evidence="1 8">Cell outer membrane</location>
        <topology evidence="1 8">Multi-pass membrane protein</topology>
    </subcellularLocation>
</comment>
<evidence type="ECO:0000256" key="8">
    <source>
        <dbReference type="PROSITE-ProRule" id="PRU01360"/>
    </source>
</evidence>
<dbReference type="PROSITE" id="PS52016">
    <property type="entry name" value="TONB_DEPENDENT_REC_3"/>
    <property type="match status" value="1"/>
</dbReference>
<evidence type="ECO:0000256" key="2">
    <source>
        <dbReference type="ARBA" id="ARBA00022448"/>
    </source>
</evidence>
<dbReference type="Pfam" id="PF07715">
    <property type="entry name" value="Plug"/>
    <property type="match status" value="1"/>
</dbReference>
<evidence type="ECO:0000256" key="1">
    <source>
        <dbReference type="ARBA" id="ARBA00004571"/>
    </source>
</evidence>
<reference evidence="14" key="1">
    <citation type="journal article" date="2019" name="Int. J. Syst. Evol. Microbiol.">
        <title>The Global Catalogue of Microorganisms (GCM) 10K type strain sequencing project: providing services to taxonomists for standard genome sequencing and annotation.</title>
        <authorList>
            <consortium name="The Broad Institute Genomics Platform"/>
            <consortium name="The Broad Institute Genome Sequencing Center for Infectious Disease"/>
            <person name="Wu L."/>
            <person name="Ma J."/>
        </authorList>
    </citation>
    <scope>NUCLEOTIDE SEQUENCE [LARGE SCALE GENOMIC DNA]</scope>
    <source>
        <strain evidence="14">JCM 16601</strain>
    </source>
</reference>
<evidence type="ECO:0000313" key="13">
    <source>
        <dbReference type="EMBL" id="GAA3987328.1"/>
    </source>
</evidence>
<keyword evidence="10" id="KW-0732">Signal</keyword>
<dbReference type="InterPro" id="IPR000531">
    <property type="entry name" value="Beta-barrel_TonB"/>
</dbReference>
<evidence type="ECO:0000259" key="12">
    <source>
        <dbReference type="Pfam" id="PF07715"/>
    </source>
</evidence>
<organism evidence="13 14">
    <name type="scientific">Mucilaginibacter dorajii</name>
    <dbReference type="NCBI Taxonomy" id="692994"/>
    <lineage>
        <taxon>Bacteria</taxon>
        <taxon>Pseudomonadati</taxon>
        <taxon>Bacteroidota</taxon>
        <taxon>Sphingobacteriia</taxon>
        <taxon>Sphingobacteriales</taxon>
        <taxon>Sphingobacteriaceae</taxon>
        <taxon>Mucilaginibacter</taxon>
    </lineage>
</organism>